<dbReference type="PIRSF" id="PIRSF005572">
    <property type="entry name" value="NifS"/>
    <property type="match status" value="1"/>
</dbReference>
<dbReference type="Proteomes" id="UP000004259">
    <property type="component" value="Unassembled WGS sequence"/>
</dbReference>
<evidence type="ECO:0000256" key="7">
    <source>
        <dbReference type="RuleBase" id="RU004504"/>
    </source>
</evidence>
<evidence type="ECO:0000256" key="2">
    <source>
        <dbReference type="ARBA" id="ARBA00010447"/>
    </source>
</evidence>
<dbReference type="SUPFAM" id="SSF53383">
    <property type="entry name" value="PLP-dependent transferases"/>
    <property type="match status" value="1"/>
</dbReference>
<dbReference type="InterPro" id="IPR015422">
    <property type="entry name" value="PyrdxlP-dep_Trfase_small"/>
</dbReference>
<dbReference type="PANTHER" id="PTHR43586">
    <property type="entry name" value="CYSTEINE DESULFURASE"/>
    <property type="match status" value="1"/>
</dbReference>
<dbReference type="Gene3D" id="3.90.1150.10">
    <property type="entry name" value="Aspartate Aminotransferase, domain 1"/>
    <property type="match status" value="1"/>
</dbReference>
<dbReference type="Pfam" id="PF00266">
    <property type="entry name" value="Aminotran_5"/>
    <property type="match status" value="1"/>
</dbReference>
<keyword evidence="4 8" id="KW-0808">Transferase</keyword>
<dbReference type="PROSITE" id="PS00595">
    <property type="entry name" value="AA_TRANSFER_CLASS_5"/>
    <property type="match status" value="1"/>
</dbReference>
<dbReference type="InterPro" id="IPR016454">
    <property type="entry name" value="Cysteine_dSase"/>
</dbReference>
<evidence type="ECO:0000313" key="11">
    <source>
        <dbReference type="Proteomes" id="UP000004259"/>
    </source>
</evidence>
<evidence type="ECO:0000313" key="10">
    <source>
        <dbReference type="EMBL" id="EGC02611.1"/>
    </source>
</evidence>
<dbReference type="AlphaFoldDB" id="E9SDH9"/>
<dbReference type="eggNOG" id="COG0520">
    <property type="taxonomic scope" value="Bacteria"/>
</dbReference>
<gene>
    <name evidence="10" type="ORF">CUS_7175</name>
</gene>
<keyword evidence="11" id="KW-1185">Reference proteome</keyword>
<dbReference type="GO" id="GO:0031071">
    <property type="term" value="F:cysteine desulfurase activity"/>
    <property type="evidence" value="ECO:0007669"/>
    <property type="project" value="UniProtKB-UniRule"/>
</dbReference>
<evidence type="ECO:0000256" key="5">
    <source>
        <dbReference type="ARBA" id="ARBA00022898"/>
    </source>
</evidence>
<comment type="similarity">
    <text evidence="2 8">Belongs to the class-V pyridoxal-phosphate-dependent aminotransferase family. Csd subfamily.</text>
</comment>
<comment type="function">
    <text evidence="8">Catalyzes the removal of elemental sulfur and selenium atoms from L-cysteine, L-cystine, L-selenocysteine, and L-selenocystine to produce L-alanine.</text>
</comment>
<evidence type="ECO:0000256" key="3">
    <source>
        <dbReference type="ARBA" id="ARBA00012239"/>
    </source>
</evidence>
<dbReference type="GO" id="GO:0006534">
    <property type="term" value="P:cysteine metabolic process"/>
    <property type="evidence" value="ECO:0007669"/>
    <property type="project" value="UniProtKB-UniRule"/>
</dbReference>
<proteinExistence type="inferred from homology"/>
<dbReference type="InterPro" id="IPR015421">
    <property type="entry name" value="PyrdxlP-dep_Trfase_major"/>
</dbReference>
<dbReference type="PANTHER" id="PTHR43586:SF8">
    <property type="entry name" value="CYSTEINE DESULFURASE 1, CHLOROPLASTIC"/>
    <property type="match status" value="1"/>
</dbReference>
<evidence type="ECO:0000259" key="9">
    <source>
        <dbReference type="Pfam" id="PF00266"/>
    </source>
</evidence>
<dbReference type="Gene3D" id="3.40.640.10">
    <property type="entry name" value="Type I PLP-dependent aspartate aminotransferase-like (Major domain)"/>
    <property type="match status" value="1"/>
</dbReference>
<protein>
    <recommendedName>
        <fullName evidence="3 8">Cysteine desulfurase</fullName>
        <ecNumber evidence="3 8">2.8.1.7</ecNumber>
    </recommendedName>
</protein>
<dbReference type="InterPro" id="IPR020578">
    <property type="entry name" value="Aminotrans_V_PyrdxlP_BS"/>
</dbReference>
<reference evidence="10 11" key="1">
    <citation type="submission" date="2011-02" db="EMBL/GenBank/DDBJ databases">
        <authorList>
            <person name="Nelson K.E."/>
            <person name="Sutton G."/>
            <person name="Torralba M."/>
            <person name="Durkin S."/>
            <person name="Harkins D."/>
            <person name="Montgomery R."/>
            <person name="Ziemer C."/>
            <person name="Klaassens E."/>
            <person name="Ocuiv P."/>
            <person name="Morrison M."/>
        </authorList>
    </citation>
    <scope>NUCLEOTIDE SEQUENCE [LARGE SCALE GENOMIC DNA]</scope>
    <source>
        <strain evidence="10 11">8</strain>
    </source>
</reference>
<accession>E9SDH9</accession>
<comment type="catalytic activity">
    <reaction evidence="6 8">
        <text>(sulfur carrier)-H + L-cysteine = (sulfur carrier)-SH + L-alanine</text>
        <dbReference type="Rhea" id="RHEA:43892"/>
        <dbReference type="Rhea" id="RHEA-COMP:14737"/>
        <dbReference type="Rhea" id="RHEA-COMP:14739"/>
        <dbReference type="ChEBI" id="CHEBI:29917"/>
        <dbReference type="ChEBI" id="CHEBI:35235"/>
        <dbReference type="ChEBI" id="CHEBI:57972"/>
        <dbReference type="ChEBI" id="CHEBI:64428"/>
        <dbReference type="EC" id="2.8.1.7"/>
    </reaction>
</comment>
<dbReference type="InterPro" id="IPR015424">
    <property type="entry name" value="PyrdxlP-dep_Trfase"/>
</dbReference>
<evidence type="ECO:0000256" key="1">
    <source>
        <dbReference type="ARBA" id="ARBA00001933"/>
    </source>
</evidence>
<dbReference type="EC" id="2.8.1.7" evidence="3 8"/>
<evidence type="ECO:0000256" key="6">
    <source>
        <dbReference type="ARBA" id="ARBA00050776"/>
    </source>
</evidence>
<organism evidence="10 11">
    <name type="scientific">Ruminococcus albus 8</name>
    <dbReference type="NCBI Taxonomy" id="246199"/>
    <lineage>
        <taxon>Bacteria</taxon>
        <taxon>Bacillati</taxon>
        <taxon>Bacillota</taxon>
        <taxon>Clostridia</taxon>
        <taxon>Eubacteriales</taxon>
        <taxon>Oscillospiraceae</taxon>
        <taxon>Ruminococcus</taxon>
    </lineage>
</organism>
<feature type="domain" description="Aminotransferase class V" evidence="9">
    <location>
        <begin position="29"/>
        <end position="400"/>
    </location>
</feature>
<dbReference type="InterPro" id="IPR010970">
    <property type="entry name" value="Cys_dSase_SufS"/>
</dbReference>
<evidence type="ECO:0000256" key="8">
    <source>
        <dbReference type="RuleBase" id="RU004506"/>
    </source>
</evidence>
<comment type="cofactor">
    <cofactor evidence="1 7">
        <name>pyridoxal 5'-phosphate</name>
        <dbReference type="ChEBI" id="CHEBI:597326"/>
    </cofactor>
</comment>
<dbReference type="InterPro" id="IPR000192">
    <property type="entry name" value="Aminotrans_V_dom"/>
</dbReference>
<evidence type="ECO:0000256" key="4">
    <source>
        <dbReference type="ARBA" id="ARBA00022679"/>
    </source>
</evidence>
<dbReference type="GO" id="GO:0030170">
    <property type="term" value="F:pyridoxal phosphate binding"/>
    <property type="evidence" value="ECO:0007669"/>
    <property type="project" value="UniProtKB-UniRule"/>
</dbReference>
<dbReference type="NCBIfam" id="TIGR01979">
    <property type="entry name" value="sufS"/>
    <property type="match status" value="1"/>
</dbReference>
<dbReference type="STRING" id="246199.CUS_7175"/>
<dbReference type="CDD" id="cd06453">
    <property type="entry name" value="SufS_like"/>
    <property type="match status" value="1"/>
</dbReference>
<keyword evidence="5 8" id="KW-0663">Pyridoxal phosphate</keyword>
<dbReference type="EMBL" id="ADKM02000091">
    <property type="protein sequence ID" value="EGC02611.1"/>
    <property type="molecule type" value="Genomic_DNA"/>
</dbReference>
<comment type="caution">
    <text evidence="10">The sequence shown here is derived from an EMBL/GenBank/DDBJ whole genome shotgun (WGS) entry which is preliminary data.</text>
</comment>
<sequence>MPFSQGVRKMANTFTKADFPVFDAYKELTYLDNSATQQKPRAVLERVEKYYREENANPLRGLYELSVKATDAYENAREAVRKFINARSIKEIVFTRNASESLNLVAYSYGRANISAGDEVLVAISEHHSDLLPWQILCKEKGAELKFLECDESGSYTADALKAALTPKTKLFCIAQISNVFGRLNPIKEFAAICHKNGTLIVCDGAQSVPHIATDVQSLGVDFLTFSGHKMLAPMGIGVLYGREAILDRMPPFLYGGEMIDTVTRCGATFAELPHKFEAGTVNAGGAAGLHAAIDYINELGFAELERREDELTSLAFNEMKKIPHVNIIGADDPRDHHGILTFTVDGVHPHDIAAIFDAENIAIRAGHHCAQPLHQFLRVPSTARMSLAFYNDEEDIRRFISVLKTLRRKMGYDR</sequence>
<name>E9SDH9_RUMAL</name>